<protein>
    <submittedName>
        <fullName evidence="2">Uncharacterized protein</fullName>
    </submittedName>
</protein>
<dbReference type="EMBL" id="BLWD01000001">
    <property type="protein sequence ID" value="GFN04203.1"/>
    <property type="molecule type" value="Genomic_DNA"/>
</dbReference>
<comment type="caution">
    <text evidence="2">The sequence shown here is derived from an EMBL/GenBank/DDBJ whole genome shotgun (WGS) entry which is preliminary data.</text>
</comment>
<evidence type="ECO:0000256" key="1">
    <source>
        <dbReference type="SAM" id="MobiDB-lite"/>
    </source>
</evidence>
<accession>A0A7J0CNY5</accession>
<name>A0A7J0CNY5_STRMI</name>
<gene>
    <name evidence="2" type="ORF">Smic_27590</name>
</gene>
<proteinExistence type="predicted"/>
<feature type="region of interest" description="Disordered" evidence="1">
    <location>
        <begin position="38"/>
        <end position="72"/>
    </location>
</feature>
<dbReference type="Proteomes" id="UP000498740">
    <property type="component" value="Unassembled WGS sequence"/>
</dbReference>
<evidence type="ECO:0000313" key="2">
    <source>
        <dbReference type="EMBL" id="GFN04203.1"/>
    </source>
</evidence>
<reference evidence="2 3" key="1">
    <citation type="submission" date="2020-05" db="EMBL/GenBank/DDBJ databases">
        <title>Whole genome shotgun sequence of Streptomyces microflavus NBRC 13062.</title>
        <authorList>
            <person name="Komaki H."/>
            <person name="Tamura T."/>
        </authorList>
    </citation>
    <scope>NUCLEOTIDE SEQUENCE [LARGE SCALE GENOMIC DNA]</scope>
    <source>
        <strain evidence="2 3">NBRC 13062</strain>
    </source>
</reference>
<dbReference type="AlphaFoldDB" id="A0A7J0CNY5"/>
<sequence>MICDGSGRVGRVCRCRLVLIVRGELMGWDMPCRRPCGGRARSVAPGQGRPDRRAGGTDAPGPEMEVGTGRARFSGAGHPRAVYAALRICSTAAGKVCTVQVGFAAASWAGGWMP</sequence>
<evidence type="ECO:0000313" key="3">
    <source>
        <dbReference type="Proteomes" id="UP000498740"/>
    </source>
</evidence>
<organism evidence="2 3">
    <name type="scientific">Streptomyces microflavus</name>
    <name type="common">Streptomyces lipmanii</name>
    <dbReference type="NCBI Taxonomy" id="1919"/>
    <lineage>
        <taxon>Bacteria</taxon>
        <taxon>Bacillati</taxon>
        <taxon>Actinomycetota</taxon>
        <taxon>Actinomycetes</taxon>
        <taxon>Kitasatosporales</taxon>
        <taxon>Streptomycetaceae</taxon>
        <taxon>Streptomyces</taxon>
    </lineage>
</organism>